<evidence type="ECO:0008006" key="2">
    <source>
        <dbReference type="Google" id="ProtNLM"/>
    </source>
</evidence>
<gene>
    <name evidence="1" type="ORF">AMON00008_LOCUS25847</name>
</gene>
<dbReference type="AlphaFoldDB" id="A0A7S4QX02"/>
<dbReference type="Gene3D" id="1.20.1280.50">
    <property type="match status" value="1"/>
</dbReference>
<dbReference type="SUPFAM" id="SSF81383">
    <property type="entry name" value="F-box domain"/>
    <property type="match status" value="1"/>
</dbReference>
<evidence type="ECO:0000313" key="1">
    <source>
        <dbReference type="EMBL" id="CAE4594322.1"/>
    </source>
</evidence>
<proteinExistence type="predicted"/>
<protein>
    <recommendedName>
        <fullName evidence="2">F-box domain-containing protein</fullName>
    </recommendedName>
</protein>
<dbReference type="InterPro" id="IPR036047">
    <property type="entry name" value="F-box-like_dom_sf"/>
</dbReference>
<dbReference type="EMBL" id="HBNR01037469">
    <property type="protein sequence ID" value="CAE4594322.1"/>
    <property type="molecule type" value="Transcribed_RNA"/>
</dbReference>
<organism evidence="1">
    <name type="scientific">Alexandrium monilatum</name>
    <dbReference type="NCBI Taxonomy" id="311494"/>
    <lineage>
        <taxon>Eukaryota</taxon>
        <taxon>Sar</taxon>
        <taxon>Alveolata</taxon>
        <taxon>Dinophyceae</taxon>
        <taxon>Gonyaulacales</taxon>
        <taxon>Pyrocystaceae</taxon>
        <taxon>Alexandrium</taxon>
    </lineage>
</organism>
<reference evidence="1" key="1">
    <citation type="submission" date="2021-01" db="EMBL/GenBank/DDBJ databases">
        <authorList>
            <person name="Corre E."/>
            <person name="Pelletier E."/>
            <person name="Niang G."/>
            <person name="Scheremetjew M."/>
            <person name="Finn R."/>
            <person name="Kale V."/>
            <person name="Holt S."/>
            <person name="Cochrane G."/>
            <person name="Meng A."/>
            <person name="Brown T."/>
            <person name="Cohen L."/>
        </authorList>
    </citation>
    <scope>NUCLEOTIDE SEQUENCE</scope>
    <source>
        <strain evidence="1">CCMP3105</strain>
    </source>
</reference>
<sequence>MVSVASLPHWEELALRVLGFLAPPDLGCAAAAAADWRGAAEHDEVWCKICRRRWESRCCTAFTGEGLRRLRRGEPPPGPDGEDRRAASWHWAYRTAEESAGVITVRDICGDFDGFPRVWAIHRCPPPFLGKQEAVFRRDGTYSDTALFRGVKGSFTVLDSVGGTPGLVGIQLFFRARPVAGTFVAQRCAVDWRLELRAYGREGSFFVSLDRPADDVWEASVASMPQLLR</sequence>
<name>A0A7S4QX02_9DINO</name>
<accession>A0A7S4QX02</accession>